<dbReference type="CDD" id="cd00051">
    <property type="entry name" value="EFh"/>
    <property type="match status" value="2"/>
</dbReference>
<evidence type="ECO:0000256" key="1">
    <source>
        <dbReference type="ARBA" id="ARBA00022723"/>
    </source>
</evidence>
<dbReference type="Pfam" id="PF13499">
    <property type="entry name" value="EF-hand_7"/>
    <property type="match status" value="2"/>
</dbReference>
<dbReference type="HOGENOM" id="CLU_036726_0_0_1"/>
<dbReference type="SMR" id="B4HGE8"/>
<accession>B4HGE8</accession>
<evidence type="ECO:0000313" key="6">
    <source>
        <dbReference type="Proteomes" id="UP000001292"/>
    </source>
</evidence>
<dbReference type="GO" id="GO:0005509">
    <property type="term" value="F:calcium ion binding"/>
    <property type="evidence" value="ECO:0007669"/>
    <property type="project" value="InterPro"/>
</dbReference>
<protein>
    <submittedName>
        <fullName evidence="5">GM25978</fullName>
    </submittedName>
</protein>
<sequence>MKREVAAVEVEVLLWLCAKNSSSRNFTDYGDDNSDSGSGSGIQTGVYGHSHVLLRKQNFLFIPQVGMIDWKDEPLYQCKWASVISIGYAAEQDGIVGPGSEQNVPTRQSSELGARKQTAKVVDQWSAVECITSAGDFEFISNGPWMHRENAYSKEAELKNLAKRELANGLDKDPIYKLRLQCFSRGATGILGLSRSFRVMDDDGSKSLSPEEFKKGVTDIGLDLTDSEIDEMFSSFDTDGSGNINMTEFLVKLRPPMNNSRISIIEKAFDKMDANGDGQITVTDLKNVYSVRDHPKYLSGEMTETQIFTQFLKNFEVGAPNPDGIVTREEFINYYATISASIDNDAYFDLMMRQAYKL</sequence>
<dbReference type="PANTHER" id="PTHR34524">
    <property type="entry name" value="CALCYPHOSIN"/>
    <property type="match status" value="1"/>
</dbReference>
<keyword evidence="6" id="KW-1185">Reference proteome</keyword>
<feature type="domain" description="EF-hand" evidence="4">
    <location>
        <begin position="188"/>
        <end position="223"/>
    </location>
</feature>
<reference evidence="5 6" key="1">
    <citation type="journal article" date="2007" name="Nature">
        <title>Evolution of genes and genomes on the Drosophila phylogeny.</title>
        <authorList>
            <consortium name="Drosophila 12 Genomes Consortium"/>
            <person name="Clark A.G."/>
            <person name="Eisen M.B."/>
            <person name="Smith D.R."/>
            <person name="Bergman C.M."/>
            <person name="Oliver B."/>
            <person name="Markow T.A."/>
            <person name="Kaufman T.C."/>
            <person name="Kellis M."/>
            <person name="Gelbart W."/>
            <person name="Iyer V.N."/>
            <person name="Pollard D.A."/>
            <person name="Sackton T.B."/>
            <person name="Larracuente A.M."/>
            <person name="Singh N.D."/>
            <person name="Abad J.P."/>
            <person name="Abt D.N."/>
            <person name="Adryan B."/>
            <person name="Aguade M."/>
            <person name="Akashi H."/>
            <person name="Anderson W.W."/>
            <person name="Aquadro C.F."/>
            <person name="Ardell D.H."/>
            <person name="Arguello R."/>
            <person name="Artieri C.G."/>
            <person name="Barbash D.A."/>
            <person name="Barker D."/>
            <person name="Barsanti P."/>
            <person name="Batterham P."/>
            <person name="Batzoglou S."/>
            <person name="Begun D."/>
            <person name="Bhutkar A."/>
            <person name="Blanco E."/>
            <person name="Bosak S.A."/>
            <person name="Bradley R.K."/>
            <person name="Brand A.D."/>
            <person name="Brent M.R."/>
            <person name="Brooks A.N."/>
            <person name="Brown R.H."/>
            <person name="Butlin R.K."/>
            <person name="Caggese C."/>
            <person name="Calvi B.R."/>
            <person name="Bernardo de Carvalho A."/>
            <person name="Caspi A."/>
            <person name="Castrezana S."/>
            <person name="Celniker S.E."/>
            <person name="Chang J.L."/>
            <person name="Chapple C."/>
            <person name="Chatterji S."/>
            <person name="Chinwalla A."/>
            <person name="Civetta A."/>
            <person name="Clifton S.W."/>
            <person name="Comeron J.M."/>
            <person name="Costello J.C."/>
            <person name="Coyne J.A."/>
            <person name="Daub J."/>
            <person name="David R.G."/>
            <person name="Delcher A.L."/>
            <person name="Delehaunty K."/>
            <person name="Do C.B."/>
            <person name="Ebling H."/>
            <person name="Edwards K."/>
            <person name="Eickbush T."/>
            <person name="Evans J.D."/>
            <person name="Filipski A."/>
            <person name="Findeiss S."/>
            <person name="Freyhult E."/>
            <person name="Fulton L."/>
            <person name="Fulton R."/>
            <person name="Garcia A.C."/>
            <person name="Gardiner A."/>
            <person name="Garfield D.A."/>
            <person name="Garvin B.E."/>
            <person name="Gibson G."/>
            <person name="Gilbert D."/>
            <person name="Gnerre S."/>
            <person name="Godfrey J."/>
            <person name="Good R."/>
            <person name="Gotea V."/>
            <person name="Gravely B."/>
            <person name="Greenberg A.J."/>
            <person name="Griffiths-Jones S."/>
            <person name="Gross S."/>
            <person name="Guigo R."/>
            <person name="Gustafson E.A."/>
            <person name="Haerty W."/>
            <person name="Hahn M.W."/>
            <person name="Halligan D.L."/>
            <person name="Halpern A.L."/>
            <person name="Halter G.M."/>
            <person name="Han M.V."/>
            <person name="Heger A."/>
            <person name="Hillier L."/>
            <person name="Hinrichs A.S."/>
            <person name="Holmes I."/>
            <person name="Hoskins R.A."/>
            <person name="Hubisz M.J."/>
            <person name="Hultmark D."/>
            <person name="Huntley M.A."/>
            <person name="Jaffe D.B."/>
            <person name="Jagadeeshan S."/>
            <person name="Jeck W.R."/>
            <person name="Johnson J."/>
            <person name="Jones C.D."/>
            <person name="Jordan W.C."/>
            <person name="Karpen G.H."/>
            <person name="Kataoka E."/>
            <person name="Keightley P.D."/>
            <person name="Kheradpour P."/>
            <person name="Kirkness E.F."/>
            <person name="Koerich L.B."/>
            <person name="Kristiansen K."/>
            <person name="Kudrna D."/>
            <person name="Kulathinal R.J."/>
            <person name="Kumar S."/>
            <person name="Kwok R."/>
            <person name="Lander E."/>
            <person name="Langley C.H."/>
            <person name="Lapoint R."/>
            <person name="Lazzaro B.P."/>
            <person name="Lee S.J."/>
            <person name="Levesque L."/>
            <person name="Li R."/>
            <person name="Lin C.F."/>
            <person name="Lin M.F."/>
            <person name="Lindblad-Toh K."/>
            <person name="Llopart A."/>
            <person name="Long M."/>
            <person name="Low L."/>
            <person name="Lozovsky E."/>
            <person name="Lu J."/>
            <person name="Luo M."/>
            <person name="Machado C.A."/>
            <person name="Makalowski W."/>
            <person name="Marzo M."/>
            <person name="Matsuda M."/>
            <person name="Matzkin L."/>
            <person name="McAllister B."/>
            <person name="McBride C.S."/>
            <person name="McKernan B."/>
            <person name="McKernan K."/>
            <person name="Mendez-Lago M."/>
            <person name="Minx P."/>
            <person name="Mollenhauer M.U."/>
            <person name="Montooth K."/>
            <person name="Mount S.M."/>
            <person name="Mu X."/>
            <person name="Myers E."/>
            <person name="Negre B."/>
            <person name="Newfeld S."/>
            <person name="Nielsen R."/>
            <person name="Noor M.A."/>
            <person name="O'Grady P."/>
            <person name="Pachter L."/>
            <person name="Papaceit M."/>
            <person name="Parisi M.J."/>
            <person name="Parisi M."/>
            <person name="Parts L."/>
            <person name="Pedersen J.S."/>
            <person name="Pesole G."/>
            <person name="Phillippy A.M."/>
            <person name="Ponting C.P."/>
            <person name="Pop M."/>
            <person name="Porcelli D."/>
            <person name="Powell J.R."/>
            <person name="Prohaska S."/>
            <person name="Pruitt K."/>
            <person name="Puig M."/>
            <person name="Quesneville H."/>
            <person name="Ram K.R."/>
            <person name="Rand D."/>
            <person name="Rasmussen M.D."/>
            <person name="Reed L.K."/>
            <person name="Reenan R."/>
            <person name="Reily A."/>
            <person name="Remington K.A."/>
            <person name="Rieger T.T."/>
            <person name="Ritchie M.G."/>
            <person name="Robin C."/>
            <person name="Rogers Y.H."/>
            <person name="Rohde C."/>
            <person name="Rozas J."/>
            <person name="Rubenfield M.J."/>
            <person name="Ruiz A."/>
            <person name="Russo S."/>
            <person name="Salzberg S.L."/>
            <person name="Sanchez-Gracia A."/>
            <person name="Saranga D.J."/>
            <person name="Sato H."/>
            <person name="Schaeffer S.W."/>
            <person name="Schatz M.C."/>
            <person name="Schlenke T."/>
            <person name="Schwartz R."/>
            <person name="Segarra C."/>
            <person name="Singh R.S."/>
            <person name="Sirot L."/>
            <person name="Sirota M."/>
            <person name="Sisneros N.B."/>
            <person name="Smith C.D."/>
            <person name="Smith T.F."/>
            <person name="Spieth J."/>
            <person name="Stage D.E."/>
            <person name="Stark A."/>
            <person name="Stephan W."/>
            <person name="Strausberg R.L."/>
            <person name="Strempel S."/>
            <person name="Sturgill D."/>
            <person name="Sutton G."/>
            <person name="Sutton G.G."/>
            <person name="Tao W."/>
            <person name="Teichmann S."/>
            <person name="Tobari Y.N."/>
            <person name="Tomimura Y."/>
            <person name="Tsolas J.M."/>
            <person name="Valente V.L."/>
            <person name="Venter E."/>
            <person name="Venter J.C."/>
            <person name="Vicario S."/>
            <person name="Vieira F.G."/>
            <person name="Vilella A.J."/>
            <person name="Villasante A."/>
            <person name="Walenz B."/>
            <person name="Wang J."/>
            <person name="Wasserman M."/>
            <person name="Watts T."/>
            <person name="Wilson D."/>
            <person name="Wilson R.K."/>
            <person name="Wing R.A."/>
            <person name="Wolfner M.F."/>
            <person name="Wong A."/>
            <person name="Wong G.K."/>
            <person name="Wu C.I."/>
            <person name="Wu G."/>
            <person name="Yamamoto D."/>
            <person name="Yang H.P."/>
            <person name="Yang S.P."/>
            <person name="Yorke J.A."/>
            <person name="Yoshida K."/>
            <person name="Zdobnov E."/>
            <person name="Zhang P."/>
            <person name="Zhang Y."/>
            <person name="Zimin A.V."/>
            <person name="Baldwin J."/>
            <person name="Abdouelleil A."/>
            <person name="Abdulkadir J."/>
            <person name="Abebe A."/>
            <person name="Abera B."/>
            <person name="Abreu J."/>
            <person name="Acer S.C."/>
            <person name="Aftuck L."/>
            <person name="Alexander A."/>
            <person name="An P."/>
            <person name="Anderson E."/>
            <person name="Anderson S."/>
            <person name="Arachi H."/>
            <person name="Azer M."/>
            <person name="Bachantsang P."/>
            <person name="Barry A."/>
            <person name="Bayul T."/>
            <person name="Berlin A."/>
            <person name="Bessette D."/>
            <person name="Bloom T."/>
            <person name="Blye J."/>
            <person name="Boguslavskiy L."/>
            <person name="Bonnet C."/>
            <person name="Boukhgalter B."/>
            <person name="Bourzgui I."/>
            <person name="Brown A."/>
            <person name="Cahill P."/>
            <person name="Channer S."/>
            <person name="Cheshatsang Y."/>
            <person name="Chuda L."/>
            <person name="Citroen M."/>
            <person name="Collymore A."/>
            <person name="Cooke P."/>
            <person name="Costello M."/>
            <person name="D'Aco K."/>
            <person name="Daza R."/>
            <person name="De Haan G."/>
            <person name="DeGray S."/>
            <person name="DeMaso C."/>
            <person name="Dhargay N."/>
            <person name="Dooley K."/>
            <person name="Dooley E."/>
            <person name="Doricent M."/>
            <person name="Dorje P."/>
            <person name="Dorjee K."/>
            <person name="Dupes A."/>
            <person name="Elong R."/>
            <person name="Falk J."/>
            <person name="Farina A."/>
            <person name="Faro S."/>
            <person name="Ferguson D."/>
            <person name="Fisher S."/>
            <person name="Foley C.D."/>
            <person name="Franke A."/>
            <person name="Friedrich D."/>
            <person name="Gadbois L."/>
            <person name="Gearin G."/>
            <person name="Gearin C.R."/>
            <person name="Giannoukos G."/>
            <person name="Goode T."/>
            <person name="Graham J."/>
            <person name="Grandbois E."/>
            <person name="Grewal S."/>
            <person name="Gyaltsen K."/>
            <person name="Hafez N."/>
            <person name="Hagos B."/>
            <person name="Hall J."/>
            <person name="Henson C."/>
            <person name="Hollinger A."/>
            <person name="Honan T."/>
            <person name="Huard M.D."/>
            <person name="Hughes L."/>
            <person name="Hurhula B."/>
            <person name="Husby M.E."/>
            <person name="Kamat A."/>
            <person name="Kanga B."/>
            <person name="Kashin S."/>
            <person name="Khazanovich D."/>
            <person name="Kisner P."/>
            <person name="Lance K."/>
            <person name="Lara M."/>
            <person name="Lee W."/>
            <person name="Lennon N."/>
            <person name="Letendre F."/>
            <person name="LeVine R."/>
            <person name="Lipovsky A."/>
            <person name="Liu X."/>
            <person name="Liu J."/>
            <person name="Liu S."/>
            <person name="Lokyitsang T."/>
            <person name="Lokyitsang Y."/>
            <person name="Lubonja R."/>
            <person name="Lui A."/>
            <person name="MacDonald P."/>
            <person name="Magnisalis V."/>
            <person name="Maru K."/>
            <person name="Matthews C."/>
            <person name="McCusker W."/>
            <person name="McDonough S."/>
            <person name="Mehta T."/>
            <person name="Meldrim J."/>
            <person name="Meneus L."/>
            <person name="Mihai O."/>
            <person name="Mihalev A."/>
            <person name="Mihova T."/>
            <person name="Mittelman R."/>
            <person name="Mlenga V."/>
            <person name="Montmayeur A."/>
            <person name="Mulrain L."/>
            <person name="Navidi A."/>
            <person name="Naylor J."/>
            <person name="Negash T."/>
            <person name="Nguyen T."/>
            <person name="Nguyen N."/>
            <person name="Nicol R."/>
            <person name="Norbu C."/>
            <person name="Norbu N."/>
            <person name="Novod N."/>
            <person name="O'Neill B."/>
            <person name="Osman S."/>
            <person name="Markiewicz E."/>
            <person name="Oyono O.L."/>
            <person name="Patti C."/>
            <person name="Phunkhang P."/>
            <person name="Pierre F."/>
            <person name="Priest M."/>
            <person name="Raghuraman S."/>
            <person name="Rege F."/>
            <person name="Reyes R."/>
            <person name="Rise C."/>
            <person name="Rogov P."/>
            <person name="Ross K."/>
            <person name="Ryan E."/>
            <person name="Settipalli S."/>
            <person name="Shea T."/>
            <person name="Sherpa N."/>
            <person name="Shi L."/>
            <person name="Shih D."/>
            <person name="Sparrow T."/>
            <person name="Spaulding J."/>
            <person name="Stalker J."/>
            <person name="Stange-Thomann N."/>
            <person name="Stavropoulos S."/>
            <person name="Stone C."/>
            <person name="Strader C."/>
            <person name="Tesfaye S."/>
            <person name="Thomson T."/>
            <person name="Thoulutsang Y."/>
            <person name="Thoulutsang D."/>
            <person name="Topham K."/>
            <person name="Topping I."/>
            <person name="Tsamla T."/>
            <person name="Vassiliev H."/>
            <person name="Vo A."/>
            <person name="Wangchuk T."/>
            <person name="Wangdi T."/>
            <person name="Weiand M."/>
            <person name="Wilkinson J."/>
            <person name="Wilson A."/>
            <person name="Yadav S."/>
            <person name="Young G."/>
            <person name="Yu Q."/>
            <person name="Zembek L."/>
            <person name="Zhong D."/>
            <person name="Zimmer A."/>
            <person name="Zwirko Z."/>
            <person name="Jaffe D.B."/>
            <person name="Alvarez P."/>
            <person name="Brockman W."/>
            <person name="Butler J."/>
            <person name="Chin C."/>
            <person name="Gnerre S."/>
            <person name="Grabherr M."/>
            <person name="Kleber M."/>
            <person name="Mauceli E."/>
            <person name="MacCallum I."/>
        </authorList>
    </citation>
    <scope>NUCLEOTIDE SEQUENCE [LARGE SCALE GENOMIC DNA]</scope>
    <source>
        <strain evidence="6">Rob3c / Tucson 14021-0248.25</strain>
    </source>
</reference>
<dbReference type="SUPFAM" id="SSF47473">
    <property type="entry name" value="EF-hand"/>
    <property type="match status" value="1"/>
</dbReference>
<dbReference type="InterPro" id="IPR051581">
    <property type="entry name" value="Ca-bind"/>
</dbReference>
<evidence type="ECO:0000256" key="3">
    <source>
        <dbReference type="ARBA" id="ARBA00022837"/>
    </source>
</evidence>
<dbReference type="EMBL" id="CH480815">
    <property type="protein sequence ID" value="EDW42396.1"/>
    <property type="molecule type" value="Genomic_DNA"/>
</dbReference>
<dbReference type="InterPro" id="IPR011992">
    <property type="entry name" value="EF-hand-dom_pair"/>
</dbReference>
<dbReference type="STRING" id="7238.B4HGE8"/>
<dbReference type="PROSITE" id="PS00018">
    <property type="entry name" value="EF_HAND_1"/>
    <property type="match status" value="3"/>
</dbReference>
<dbReference type="Proteomes" id="UP000001292">
    <property type="component" value="Unassembled WGS sequence"/>
</dbReference>
<evidence type="ECO:0000256" key="2">
    <source>
        <dbReference type="ARBA" id="ARBA00022737"/>
    </source>
</evidence>
<dbReference type="OMA" id="LYQCKWA"/>
<organism evidence="6">
    <name type="scientific">Drosophila sechellia</name>
    <name type="common">Fruit fly</name>
    <dbReference type="NCBI Taxonomy" id="7238"/>
    <lineage>
        <taxon>Eukaryota</taxon>
        <taxon>Metazoa</taxon>
        <taxon>Ecdysozoa</taxon>
        <taxon>Arthropoda</taxon>
        <taxon>Hexapoda</taxon>
        <taxon>Insecta</taxon>
        <taxon>Pterygota</taxon>
        <taxon>Neoptera</taxon>
        <taxon>Endopterygota</taxon>
        <taxon>Diptera</taxon>
        <taxon>Brachycera</taxon>
        <taxon>Muscomorpha</taxon>
        <taxon>Ephydroidea</taxon>
        <taxon>Drosophilidae</taxon>
        <taxon>Drosophila</taxon>
        <taxon>Sophophora</taxon>
    </lineage>
</organism>
<gene>
    <name evidence="5" type="primary">Dsec\GM25978</name>
    <name evidence="5" type="ORF">Dsec_GM25978</name>
</gene>
<dbReference type="AlphaFoldDB" id="B4HGE8"/>
<proteinExistence type="predicted"/>
<feature type="domain" description="EF-hand" evidence="4">
    <location>
        <begin position="224"/>
        <end position="259"/>
    </location>
</feature>
<feature type="domain" description="EF-hand" evidence="4">
    <location>
        <begin position="260"/>
        <end position="295"/>
    </location>
</feature>
<evidence type="ECO:0000313" key="5">
    <source>
        <dbReference type="EMBL" id="EDW42396.1"/>
    </source>
</evidence>
<dbReference type="InterPro" id="IPR018247">
    <property type="entry name" value="EF_Hand_1_Ca_BS"/>
</dbReference>
<dbReference type="PhylomeDB" id="B4HGE8"/>
<keyword evidence="1" id="KW-0479">Metal-binding</keyword>
<dbReference type="PANTHER" id="PTHR34524:SF6">
    <property type="entry name" value="CALCYPHOSINE LIKE"/>
    <property type="match status" value="1"/>
</dbReference>
<keyword evidence="3" id="KW-0106">Calcium</keyword>
<evidence type="ECO:0000259" key="4">
    <source>
        <dbReference type="PROSITE" id="PS50222"/>
    </source>
</evidence>
<dbReference type="Gene3D" id="1.10.238.10">
    <property type="entry name" value="EF-hand"/>
    <property type="match status" value="2"/>
</dbReference>
<dbReference type="InterPro" id="IPR002048">
    <property type="entry name" value="EF_hand_dom"/>
</dbReference>
<keyword evidence="2" id="KW-0677">Repeat</keyword>
<name>B4HGE8_DROSE</name>
<dbReference type="PROSITE" id="PS50222">
    <property type="entry name" value="EF_HAND_2"/>
    <property type="match status" value="3"/>
</dbReference>
<dbReference type="SMART" id="SM00054">
    <property type="entry name" value="EFh"/>
    <property type="match status" value="3"/>
</dbReference>